<name>A0ABD4T624_9CYAN</name>
<protein>
    <submittedName>
        <fullName evidence="1">Uncharacterized protein</fullName>
    </submittedName>
</protein>
<sequence length="176" mass="20322">MSNAPDALALLRDYRPYFEKIPSIRRPTDSIVPIPLPTVRVRQPRMREVSGLLDNPYERLQLSCDIALLMCDPDWQIKNSEEIFIFIHRPGEEFSNLLRRWRMTQVALGSEYLWDMPLGYEHMLSEGSDKKYPLFILLEESHDRICRGLQGARLPYICQSVSCEDPAPASMVEAAP</sequence>
<evidence type="ECO:0000313" key="1">
    <source>
        <dbReference type="EMBL" id="MCM1984106.1"/>
    </source>
</evidence>
<dbReference type="EMBL" id="JTHE03000088">
    <property type="protein sequence ID" value="MCM1984106.1"/>
    <property type="molecule type" value="Genomic_DNA"/>
</dbReference>
<organism evidence="1 2">
    <name type="scientific">Lyngbya confervoides BDU141951</name>
    <dbReference type="NCBI Taxonomy" id="1574623"/>
    <lineage>
        <taxon>Bacteria</taxon>
        <taxon>Bacillati</taxon>
        <taxon>Cyanobacteriota</taxon>
        <taxon>Cyanophyceae</taxon>
        <taxon>Oscillatoriophycideae</taxon>
        <taxon>Oscillatoriales</taxon>
        <taxon>Microcoleaceae</taxon>
        <taxon>Lyngbya</taxon>
    </lineage>
</organism>
<comment type="caution">
    <text evidence="1">The sequence shown here is derived from an EMBL/GenBank/DDBJ whole genome shotgun (WGS) entry which is preliminary data.</text>
</comment>
<evidence type="ECO:0000313" key="2">
    <source>
        <dbReference type="Proteomes" id="UP000031561"/>
    </source>
</evidence>
<dbReference type="Proteomes" id="UP000031561">
    <property type="component" value="Unassembled WGS sequence"/>
</dbReference>
<accession>A0ABD4T624</accession>
<dbReference type="AlphaFoldDB" id="A0ABD4T624"/>
<gene>
    <name evidence="1" type="ORF">QQ91_0014880</name>
</gene>
<proteinExistence type="predicted"/>
<keyword evidence="2" id="KW-1185">Reference proteome</keyword>
<dbReference type="RefSeq" id="WP_250833369.1">
    <property type="nucleotide sequence ID" value="NZ_JTHE03000088.1"/>
</dbReference>
<reference evidence="1 2" key="1">
    <citation type="journal article" date="2015" name="Genome Announc.">
        <title>Draft Genome Sequence of Filamentous Marine Cyanobacterium Lyngbya confervoides Strain BDU141951.</title>
        <authorList>
            <person name="Chandrababunaidu M.M."/>
            <person name="Sen D."/>
            <person name="Tripathy S."/>
        </authorList>
    </citation>
    <scope>NUCLEOTIDE SEQUENCE [LARGE SCALE GENOMIC DNA]</scope>
    <source>
        <strain evidence="1 2">BDU141951</strain>
    </source>
</reference>